<evidence type="ECO:0000256" key="1">
    <source>
        <dbReference type="ARBA" id="ARBA00010062"/>
    </source>
</evidence>
<protein>
    <submittedName>
        <fullName evidence="4">Amino acid/amide ABC transporter substrate-binding protein, HAAT family</fullName>
    </submittedName>
</protein>
<dbReference type="InterPro" id="IPR006311">
    <property type="entry name" value="TAT_signal"/>
</dbReference>
<feature type="domain" description="Leucine-binding protein" evidence="3">
    <location>
        <begin position="31"/>
        <end position="372"/>
    </location>
</feature>
<sequence>MGMSRRALLKGGVTATVFAPALVRHAAAADPIVIASMYDLSGGLEASGKPMYDVLNFAVSEINEAGGLLGREIKVVSFDTQTNMQLYAQYAQEAALKNKVAVVHGGITSASREVIRPVLDKYKTLYFYDMPYEGGVCDRNIFIDGVTPAHNTEILVEYGLKNWGKKVYTLAADYNYGQITSDWVKKYVKDGGGEVLGTEFFPLDATNFGSTISKIQAAKPDWIMTILVGGGPISFYRQFNAAGLSGKIPIASTTFSGANEQLVLTPEESNGVVVAYNYLQTLDNPVNKDFLRRVRAKFGADYPPISDLTMASYQGMLLWAAGIKKAGTLDREKVIEALESGISIDAPSGSVTLDPQTHHCVFDVHLAKMQDKQPVLIETFPQRKPADTAAVCDLKKNPRDAKQYIIKVM</sequence>
<dbReference type="PANTHER" id="PTHR47628:SF1">
    <property type="entry name" value="ALIPHATIC AMIDASE EXPRESSION-REGULATING PROTEIN"/>
    <property type="match status" value="1"/>
</dbReference>
<evidence type="ECO:0000313" key="4">
    <source>
        <dbReference type="EMBL" id="SHN84011.1"/>
    </source>
</evidence>
<reference evidence="5" key="1">
    <citation type="submission" date="2016-11" db="EMBL/GenBank/DDBJ databases">
        <authorList>
            <person name="Varghese N."/>
            <person name="Submissions S."/>
        </authorList>
    </citation>
    <scope>NUCLEOTIDE SEQUENCE [LARGE SCALE GENOMIC DNA]</scope>
    <source>
        <strain evidence="5">GAS401</strain>
    </source>
</reference>
<proteinExistence type="inferred from homology"/>
<evidence type="ECO:0000313" key="5">
    <source>
        <dbReference type="Proteomes" id="UP000184096"/>
    </source>
</evidence>
<dbReference type="Pfam" id="PF13458">
    <property type="entry name" value="Peripla_BP_6"/>
    <property type="match status" value="1"/>
</dbReference>
<accession>A0A1M7ULW3</accession>
<dbReference type="InterPro" id="IPR028082">
    <property type="entry name" value="Peripla_BP_I"/>
</dbReference>
<keyword evidence="2" id="KW-0732">Signal</keyword>
<dbReference type="OrthoDB" id="9802022at2"/>
<evidence type="ECO:0000256" key="2">
    <source>
        <dbReference type="ARBA" id="ARBA00022729"/>
    </source>
</evidence>
<dbReference type="InterPro" id="IPR028081">
    <property type="entry name" value="Leu-bd"/>
</dbReference>
<organism evidence="4 5">
    <name type="scientific">Bradyrhizobium erythrophlei</name>
    <dbReference type="NCBI Taxonomy" id="1437360"/>
    <lineage>
        <taxon>Bacteria</taxon>
        <taxon>Pseudomonadati</taxon>
        <taxon>Pseudomonadota</taxon>
        <taxon>Alphaproteobacteria</taxon>
        <taxon>Hyphomicrobiales</taxon>
        <taxon>Nitrobacteraceae</taxon>
        <taxon>Bradyrhizobium</taxon>
    </lineage>
</organism>
<dbReference type="CDD" id="cd06356">
    <property type="entry name" value="PBP1_amide_urea_BP-like"/>
    <property type="match status" value="1"/>
</dbReference>
<comment type="similarity">
    <text evidence="1">Belongs to the leucine-binding protein family.</text>
</comment>
<dbReference type="PROSITE" id="PS51318">
    <property type="entry name" value="TAT"/>
    <property type="match status" value="1"/>
</dbReference>
<name>A0A1M7ULW3_9BRAD</name>
<dbReference type="EMBL" id="LT670849">
    <property type="protein sequence ID" value="SHN84011.1"/>
    <property type="molecule type" value="Genomic_DNA"/>
</dbReference>
<dbReference type="RefSeq" id="WP_072823069.1">
    <property type="nucleotide sequence ID" value="NZ_LT670849.1"/>
</dbReference>
<keyword evidence="5" id="KW-1185">Reference proteome</keyword>
<dbReference type="AlphaFoldDB" id="A0A1M7ULW3"/>
<dbReference type="PANTHER" id="PTHR47628">
    <property type="match status" value="1"/>
</dbReference>
<dbReference type="Proteomes" id="UP000184096">
    <property type="component" value="Chromosome I"/>
</dbReference>
<evidence type="ECO:0000259" key="3">
    <source>
        <dbReference type="Pfam" id="PF13458"/>
    </source>
</evidence>
<dbReference type="SUPFAM" id="SSF53822">
    <property type="entry name" value="Periplasmic binding protein-like I"/>
    <property type="match status" value="1"/>
</dbReference>
<dbReference type="Gene3D" id="3.40.50.2300">
    <property type="match status" value="2"/>
</dbReference>
<gene>
    <name evidence="4" type="ORF">SAMN05444170_5750</name>
</gene>